<keyword evidence="6 9" id="KW-0862">Zinc</keyword>
<accession>A0A067Q6M5</accession>
<evidence type="ECO:0000256" key="8">
    <source>
        <dbReference type="ARBA" id="ARBA00023128"/>
    </source>
</evidence>
<keyword evidence="4" id="KW-0808">Transferase</keyword>
<keyword evidence="7" id="KW-0520">NAD</keyword>
<keyword evidence="13" id="KW-1185">Reference proteome</keyword>
<reference evidence="13" key="1">
    <citation type="journal article" date="2014" name="Proc. Natl. Acad. Sci. U.S.A.">
        <title>Extensive sampling of basidiomycete genomes demonstrates inadequacy of the white-rot/brown-rot paradigm for wood decay fungi.</title>
        <authorList>
            <person name="Riley R."/>
            <person name="Salamov A.A."/>
            <person name="Brown D.W."/>
            <person name="Nagy L.G."/>
            <person name="Floudas D."/>
            <person name="Held B.W."/>
            <person name="Levasseur A."/>
            <person name="Lombard V."/>
            <person name="Morin E."/>
            <person name="Otillar R."/>
            <person name="Lindquist E.A."/>
            <person name="Sun H."/>
            <person name="LaButti K.M."/>
            <person name="Schmutz J."/>
            <person name="Jabbour D."/>
            <person name="Luo H."/>
            <person name="Baker S.E."/>
            <person name="Pisabarro A.G."/>
            <person name="Walton J.D."/>
            <person name="Blanchette R.A."/>
            <person name="Henrissat B."/>
            <person name="Martin F."/>
            <person name="Cullen D."/>
            <person name="Hibbett D.S."/>
            <person name="Grigoriev I.V."/>
        </authorList>
    </citation>
    <scope>NUCLEOTIDE SEQUENCE [LARGE SCALE GENOMIC DNA]</scope>
    <source>
        <strain evidence="13">MUCL 33604</strain>
    </source>
</reference>
<dbReference type="Gene3D" id="3.30.1600.10">
    <property type="entry name" value="SIR2/SIRT2 'Small Domain"/>
    <property type="match status" value="1"/>
</dbReference>
<evidence type="ECO:0000256" key="9">
    <source>
        <dbReference type="PROSITE-ProRule" id="PRU00236"/>
    </source>
</evidence>
<feature type="binding site" evidence="9">
    <location>
        <position position="194"/>
    </location>
    <ligand>
        <name>Zn(2+)</name>
        <dbReference type="ChEBI" id="CHEBI:29105"/>
    </ligand>
</feature>
<dbReference type="Gene3D" id="3.40.50.1220">
    <property type="entry name" value="TPP-binding domain"/>
    <property type="match status" value="1"/>
</dbReference>
<dbReference type="InterPro" id="IPR029035">
    <property type="entry name" value="DHS-like_NAD/FAD-binding_dom"/>
</dbReference>
<evidence type="ECO:0000313" key="13">
    <source>
        <dbReference type="Proteomes" id="UP000027265"/>
    </source>
</evidence>
<dbReference type="PROSITE" id="PS50305">
    <property type="entry name" value="SIRTUIN"/>
    <property type="match status" value="1"/>
</dbReference>
<evidence type="ECO:0000256" key="3">
    <source>
        <dbReference type="ARBA" id="ARBA00006924"/>
    </source>
</evidence>
<proteinExistence type="inferred from homology"/>
<feature type="binding site" evidence="9">
    <location>
        <position position="199"/>
    </location>
    <ligand>
        <name>Zn(2+)</name>
        <dbReference type="ChEBI" id="CHEBI:29105"/>
    </ligand>
</feature>
<evidence type="ECO:0000256" key="1">
    <source>
        <dbReference type="ARBA" id="ARBA00001947"/>
    </source>
</evidence>
<evidence type="ECO:0000256" key="6">
    <source>
        <dbReference type="ARBA" id="ARBA00022833"/>
    </source>
</evidence>
<dbReference type="Proteomes" id="UP000027265">
    <property type="component" value="Unassembled WGS sequence"/>
</dbReference>
<dbReference type="CDD" id="cd01408">
    <property type="entry name" value="SIRT1"/>
    <property type="match status" value="1"/>
</dbReference>
<dbReference type="Pfam" id="PF02146">
    <property type="entry name" value="SIR2"/>
    <property type="match status" value="1"/>
</dbReference>
<evidence type="ECO:0000259" key="11">
    <source>
        <dbReference type="PROSITE" id="PS50305"/>
    </source>
</evidence>
<gene>
    <name evidence="12" type="ORF">JAAARDRAFT_30602</name>
</gene>
<keyword evidence="5 9" id="KW-0479">Metal-binding</keyword>
<organism evidence="12 13">
    <name type="scientific">Jaapia argillacea MUCL 33604</name>
    <dbReference type="NCBI Taxonomy" id="933084"/>
    <lineage>
        <taxon>Eukaryota</taxon>
        <taxon>Fungi</taxon>
        <taxon>Dikarya</taxon>
        <taxon>Basidiomycota</taxon>
        <taxon>Agaricomycotina</taxon>
        <taxon>Agaricomycetes</taxon>
        <taxon>Agaricomycetidae</taxon>
        <taxon>Jaapiales</taxon>
        <taxon>Jaapiaceae</taxon>
        <taxon>Jaapia</taxon>
    </lineage>
</organism>
<evidence type="ECO:0000256" key="4">
    <source>
        <dbReference type="ARBA" id="ARBA00022679"/>
    </source>
</evidence>
<protein>
    <recommendedName>
        <fullName evidence="11">Deacetylase sirtuin-type domain-containing protein</fullName>
    </recommendedName>
</protein>
<dbReference type="STRING" id="933084.A0A067Q6M5"/>
<dbReference type="FunCoup" id="A0A067Q6M5">
    <property type="interactions" value="241"/>
</dbReference>
<evidence type="ECO:0000256" key="10">
    <source>
        <dbReference type="SAM" id="MobiDB-lite"/>
    </source>
</evidence>
<name>A0A067Q6M5_9AGAM</name>
<dbReference type="GO" id="GO:0005634">
    <property type="term" value="C:nucleus"/>
    <property type="evidence" value="ECO:0007669"/>
    <property type="project" value="TreeGrafter"/>
</dbReference>
<feature type="active site" description="Proton acceptor" evidence="9">
    <location>
        <position position="162"/>
    </location>
</feature>
<dbReference type="InterPro" id="IPR050134">
    <property type="entry name" value="NAD-dep_sirtuin_deacylases"/>
</dbReference>
<feature type="region of interest" description="Disordered" evidence="10">
    <location>
        <begin position="321"/>
        <end position="341"/>
    </location>
</feature>
<dbReference type="PANTHER" id="PTHR11085">
    <property type="entry name" value="NAD-DEPENDENT PROTEIN DEACYLASE SIRTUIN-5, MITOCHONDRIAL-RELATED"/>
    <property type="match status" value="1"/>
</dbReference>
<dbReference type="InterPro" id="IPR026591">
    <property type="entry name" value="Sirtuin_cat_small_dom_sf"/>
</dbReference>
<comment type="cofactor">
    <cofactor evidence="1">
        <name>Zn(2+)</name>
        <dbReference type="ChEBI" id="CHEBI:29105"/>
    </cofactor>
</comment>
<feature type="compositionally biased region" description="Basic and acidic residues" evidence="10">
    <location>
        <begin position="365"/>
        <end position="381"/>
    </location>
</feature>
<comment type="similarity">
    <text evidence="3">Belongs to the sirtuin family. Class I subfamily.</text>
</comment>
<dbReference type="GO" id="GO:0017136">
    <property type="term" value="F:histone deacetylase activity, NAD-dependent"/>
    <property type="evidence" value="ECO:0007669"/>
    <property type="project" value="TreeGrafter"/>
</dbReference>
<keyword evidence="8" id="KW-0496">Mitochondrion</keyword>
<feature type="binding site" evidence="9">
    <location>
        <position position="170"/>
    </location>
    <ligand>
        <name>Zn(2+)</name>
        <dbReference type="ChEBI" id="CHEBI:29105"/>
    </ligand>
</feature>
<dbReference type="InterPro" id="IPR003000">
    <property type="entry name" value="Sirtuin"/>
</dbReference>
<feature type="binding site" evidence="9">
    <location>
        <position position="173"/>
    </location>
    <ligand>
        <name>Zn(2+)</name>
        <dbReference type="ChEBI" id="CHEBI:29105"/>
    </ligand>
</feature>
<dbReference type="AlphaFoldDB" id="A0A067Q6M5"/>
<comment type="subcellular location">
    <subcellularLocation>
        <location evidence="2">Mitochondrion</location>
    </subcellularLocation>
</comment>
<sequence>MPFAASYSESMFGRLKGMFRDRYDGPPVLLEAKDLPSVAKYIQSDDCKRVFVMEAKRPFVGVSTSAGIPDFRSPDTGLYANLARLNLPYPEAVFEINFFRRNPLPFYTLAHELYPGRYRPTPTHTFIKLLHDHSLLKKCFTQNIDTLERRAGVPDDVIIEAHGSFANQRCIDCGREYDDEKMRGCILRKEIPRCERKKCGGLVKPDIVFFGESLPPNFHASIGSLSSADLLIVMGTSLTVHPFASLVNLVPEECPRVLINLDHVGNFGTRSDDVVYLGKCDDAVRELCKHLGWEKELEEEWEKTKAGLEVEAKAADATLKAEKAGEGKEPVPTKAKGDESLKEEVDELTERIGASLAVSGPEAAVKTEVKPEGIDAPELSKEINAQSGDGSLEKLKEVLEEDLSANAKEGKL</sequence>
<evidence type="ECO:0000313" key="12">
    <source>
        <dbReference type="EMBL" id="KDQ62703.1"/>
    </source>
</evidence>
<dbReference type="SUPFAM" id="SSF52467">
    <property type="entry name" value="DHS-like NAD/FAD-binding domain"/>
    <property type="match status" value="1"/>
</dbReference>
<feature type="domain" description="Deacetylase sirtuin-type" evidence="11">
    <location>
        <begin position="32"/>
        <end position="294"/>
    </location>
</feature>
<feature type="region of interest" description="Disordered" evidence="10">
    <location>
        <begin position="353"/>
        <end position="392"/>
    </location>
</feature>
<evidence type="ECO:0000256" key="7">
    <source>
        <dbReference type="ARBA" id="ARBA00023027"/>
    </source>
</evidence>
<dbReference type="EMBL" id="KL197711">
    <property type="protein sequence ID" value="KDQ62703.1"/>
    <property type="molecule type" value="Genomic_DNA"/>
</dbReference>
<dbReference type="OrthoDB" id="420264at2759"/>
<dbReference type="InParanoid" id="A0A067Q6M5"/>
<dbReference type="GO" id="GO:0046872">
    <property type="term" value="F:metal ion binding"/>
    <property type="evidence" value="ECO:0007669"/>
    <property type="project" value="UniProtKB-KW"/>
</dbReference>
<dbReference type="HOGENOM" id="CLU_023643_0_0_1"/>
<dbReference type="InterPro" id="IPR026590">
    <property type="entry name" value="Ssirtuin_cat_dom"/>
</dbReference>
<dbReference type="PANTHER" id="PTHR11085:SF6">
    <property type="entry name" value="NAD-DEPENDENT PROTEIN DEACETYLASE SIRTUIN-2"/>
    <property type="match status" value="1"/>
</dbReference>
<dbReference type="GO" id="GO:0070403">
    <property type="term" value="F:NAD+ binding"/>
    <property type="evidence" value="ECO:0007669"/>
    <property type="project" value="InterPro"/>
</dbReference>
<evidence type="ECO:0000256" key="5">
    <source>
        <dbReference type="ARBA" id="ARBA00022723"/>
    </source>
</evidence>
<dbReference type="GO" id="GO:0005739">
    <property type="term" value="C:mitochondrion"/>
    <property type="evidence" value="ECO:0007669"/>
    <property type="project" value="UniProtKB-SubCell"/>
</dbReference>
<evidence type="ECO:0000256" key="2">
    <source>
        <dbReference type="ARBA" id="ARBA00004173"/>
    </source>
</evidence>